<accession>A0AAE7JVP5</accession>
<reference evidence="2" key="2">
    <citation type="submission" date="2020-08" db="EMBL/GenBank/DDBJ databases">
        <title>Food and environmental bacterial isolates.</title>
        <authorList>
            <person name="Richter L."/>
            <person name="Du Plessis E.M."/>
            <person name="Duvenage S."/>
            <person name="Allam M."/>
            <person name="Korsten L."/>
        </authorList>
    </citation>
    <scope>NUCLEOTIDE SEQUENCE</scope>
    <source>
        <strain evidence="2">UPMP2127</strain>
    </source>
</reference>
<gene>
    <name evidence="3" type="ORF">G9399_26350</name>
    <name evidence="2" type="ORF">H8J20_07360</name>
</gene>
<keyword evidence="1" id="KW-1133">Transmembrane helix</keyword>
<feature type="transmembrane region" description="Helical" evidence="1">
    <location>
        <begin position="40"/>
        <end position="61"/>
    </location>
</feature>
<dbReference type="Proteomes" id="UP000503464">
    <property type="component" value="Chromosome"/>
</dbReference>
<evidence type="ECO:0000313" key="4">
    <source>
        <dbReference type="Proteomes" id="UP000503464"/>
    </source>
</evidence>
<keyword evidence="1" id="KW-0472">Membrane</keyword>
<dbReference type="RefSeq" id="WP_173410052.1">
    <property type="nucleotide sequence ID" value="NZ_CP054160.3"/>
</dbReference>
<dbReference type="Proteomes" id="UP000659084">
    <property type="component" value="Unassembled WGS sequence"/>
</dbReference>
<sequence>MLQITIKYFAIAFSFSLLIVLFNTFSGTGEIHGFWHGMKILFWLTVGPGIGMFIGGFIRQWLMPDAIHTREGTVGIFKAKLFWSIGPQSIGWLIGVLAVSENLY</sequence>
<reference evidence="3" key="3">
    <citation type="submission" date="2022-06" db="EMBL/GenBank/DDBJ databases">
        <title>Genome sequences of seven Enterobacteriaceae strains isolated from Canadian wastewater treatment facilities.</title>
        <authorList>
            <person name="Huang H."/>
            <person name="Chmara J.T."/>
            <person name="Duceppe M.-O."/>
        </authorList>
    </citation>
    <scope>NUCLEOTIDE SEQUENCE</scope>
    <source>
        <strain evidence="3">HH13</strain>
    </source>
</reference>
<evidence type="ECO:0000256" key="1">
    <source>
        <dbReference type="SAM" id="Phobius"/>
    </source>
</evidence>
<reference evidence="4" key="1">
    <citation type="submission" date="2020-03" db="EMBL/GenBank/DDBJ databases">
        <title>Genome sequences of seven Enterobacteriaceae strains isolated from Canadian wastewater treatment facilities.</title>
        <authorList>
            <person name="Huang H."/>
            <person name="Chmara J.T."/>
            <person name="Duceppe M.-O."/>
        </authorList>
    </citation>
    <scope>NUCLEOTIDE SEQUENCE [LARGE SCALE GENOMIC DNA]</scope>
    <source>
        <strain evidence="4">Biosolid 3</strain>
    </source>
</reference>
<feature type="transmembrane region" description="Helical" evidence="1">
    <location>
        <begin position="6"/>
        <end position="28"/>
    </location>
</feature>
<protein>
    <submittedName>
        <fullName evidence="3">Uncharacterized protein</fullName>
    </submittedName>
</protein>
<dbReference type="EMBL" id="JACNYO010000005">
    <property type="protein sequence ID" value="MBC3211952.1"/>
    <property type="molecule type" value="Genomic_DNA"/>
</dbReference>
<proteinExistence type="predicted"/>
<dbReference type="AlphaFoldDB" id="A0AAE7JVP5"/>
<evidence type="ECO:0000313" key="2">
    <source>
        <dbReference type="EMBL" id="MBC3211952.1"/>
    </source>
</evidence>
<evidence type="ECO:0000313" key="3">
    <source>
        <dbReference type="EMBL" id="QKJ61153.1"/>
    </source>
</evidence>
<name>A0AAE7JVP5_SERFO</name>
<dbReference type="EMBL" id="CP054160">
    <property type="protein sequence ID" value="QKJ61153.1"/>
    <property type="molecule type" value="Genomic_DNA"/>
</dbReference>
<organism evidence="3 4">
    <name type="scientific">Serratia fonticola</name>
    <dbReference type="NCBI Taxonomy" id="47917"/>
    <lineage>
        <taxon>Bacteria</taxon>
        <taxon>Pseudomonadati</taxon>
        <taxon>Pseudomonadota</taxon>
        <taxon>Gammaproteobacteria</taxon>
        <taxon>Enterobacterales</taxon>
        <taxon>Yersiniaceae</taxon>
        <taxon>Serratia</taxon>
    </lineage>
</organism>
<keyword evidence="1" id="KW-0812">Transmembrane</keyword>